<feature type="transmembrane region" description="Helical" evidence="1">
    <location>
        <begin position="12"/>
        <end position="33"/>
    </location>
</feature>
<protein>
    <submittedName>
        <fullName evidence="2">DUF3592 domain-containing protein</fullName>
    </submittedName>
</protein>
<keyword evidence="1" id="KW-1133">Transmembrane helix</keyword>
<accession>A0A4R5EK75</accession>
<evidence type="ECO:0000313" key="2">
    <source>
        <dbReference type="EMBL" id="TDE34807.1"/>
    </source>
</evidence>
<name>A0A4R5EK75_9RHOB</name>
<gene>
    <name evidence="2" type="ORF">E1B25_18930</name>
</gene>
<sequence>MSFKKRTAAGFFWREQGWVYGLLIVAGLGLGAVKLTEYQTASRIYNEGVNVDGLVTGLWSKPLGDAKTGPSYSVRYSFPTPDDPYTNGSQNVSKTFYETLIKDAEIAVRYLPTDPTISAVEPETVARAFWLAMALSVGLVIVGLGGGLHNISRARASVALRENGEVRTAKVTGHIIEGKKKKKGHMLWRDATGVSGRTVTGSLSDLLPVGSQITIFADPECHQKSIWEGDIGSRS</sequence>
<dbReference type="RefSeq" id="WP_132831150.1">
    <property type="nucleotide sequence ID" value="NZ_SMFP01000017.1"/>
</dbReference>
<proteinExistence type="predicted"/>
<dbReference type="OrthoDB" id="7875032at2"/>
<feature type="transmembrane region" description="Helical" evidence="1">
    <location>
        <begin position="128"/>
        <end position="148"/>
    </location>
</feature>
<dbReference type="Proteomes" id="UP000294662">
    <property type="component" value="Unassembled WGS sequence"/>
</dbReference>
<dbReference type="EMBL" id="SMFP01000017">
    <property type="protein sequence ID" value="TDE34807.1"/>
    <property type="molecule type" value="Genomic_DNA"/>
</dbReference>
<comment type="caution">
    <text evidence="2">The sequence shown here is derived from an EMBL/GenBank/DDBJ whole genome shotgun (WGS) entry which is preliminary data.</text>
</comment>
<reference evidence="2 3" key="1">
    <citation type="submission" date="2019-03" db="EMBL/GenBank/DDBJ databases">
        <authorList>
            <person name="Zhang S."/>
        </authorList>
    </citation>
    <scope>NUCLEOTIDE SEQUENCE [LARGE SCALE GENOMIC DNA]</scope>
    <source>
        <strain evidence="2 3">S4J41</strain>
    </source>
</reference>
<keyword evidence="3" id="KW-1185">Reference proteome</keyword>
<dbReference type="AlphaFoldDB" id="A0A4R5EK75"/>
<keyword evidence="1" id="KW-0812">Transmembrane</keyword>
<evidence type="ECO:0000313" key="3">
    <source>
        <dbReference type="Proteomes" id="UP000294662"/>
    </source>
</evidence>
<evidence type="ECO:0000256" key="1">
    <source>
        <dbReference type="SAM" id="Phobius"/>
    </source>
</evidence>
<keyword evidence="1" id="KW-0472">Membrane</keyword>
<organism evidence="2 3">
    <name type="scientific">Antarcticimicrobium sediminis</name>
    <dbReference type="NCBI Taxonomy" id="2546227"/>
    <lineage>
        <taxon>Bacteria</taxon>
        <taxon>Pseudomonadati</taxon>
        <taxon>Pseudomonadota</taxon>
        <taxon>Alphaproteobacteria</taxon>
        <taxon>Rhodobacterales</taxon>
        <taxon>Paracoccaceae</taxon>
        <taxon>Antarcticimicrobium</taxon>
    </lineage>
</organism>